<dbReference type="Pfam" id="PF03922">
    <property type="entry name" value="OmpW"/>
    <property type="match status" value="1"/>
</dbReference>
<keyword evidence="2" id="KW-0732">Signal</keyword>
<evidence type="ECO:0000256" key="1">
    <source>
        <dbReference type="ARBA" id="ARBA00004442"/>
    </source>
</evidence>
<accession>A0A7T2VZL2</accession>
<name>A0A7T2VZL2_DELAC</name>
<reference evidence="3 4" key="1">
    <citation type="submission" date="2020-12" db="EMBL/GenBank/DDBJ databases">
        <title>FDA dAtabase for Regulatory Grade micrObial Sequences (FDA-ARGOS): Supporting development and validation of Infectious Disease Dx tests.</title>
        <authorList>
            <person name="Sproer C."/>
            <person name="Gronow S."/>
            <person name="Severitt S."/>
            <person name="Schroder I."/>
            <person name="Tallon L."/>
            <person name="Sadzewicz L."/>
            <person name="Zhao X."/>
            <person name="Boylan J."/>
            <person name="Ott S."/>
            <person name="Bowen H."/>
            <person name="Vavikolanu K."/>
            <person name="Mehta A."/>
            <person name="Aluvathingal J."/>
            <person name="Nadendla S."/>
            <person name="Lowell S."/>
            <person name="Myers T."/>
            <person name="Yan Y."/>
            <person name="Sichtig H."/>
        </authorList>
    </citation>
    <scope>NUCLEOTIDE SEQUENCE [LARGE SCALE GENOMIC DNA]</scope>
    <source>
        <strain evidence="3 4">FDAARGOS_909</strain>
    </source>
</reference>
<dbReference type="InterPro" id="IPR005618">
    <property type="entry name" value="OMPW"/>
</dbReference>
<dbReference type="Proteomes" id="UP000594778">
    <property type="component" value="Chromosome"/>
</dbReference>
<dbReference type="GO" id="GO:0055085">
    <property type="term" value="P:transmembrane transport"/>
    <property type="evidence" value="ECO:0007669"/>
    <property type="project" value="TreeGrafter"/>
</dbReference>
<feature type="signal peptide" evidence="2">
    <location>
        <begin position="1"/>
        <end position="21"/>
    </location>
</feature>
<protein>
    <submittedName>
        <fullName evidence="3">OmpW family protein</fullName>
    </submittedName>
</protein>
<sequence>MKRTLLAVAAVCALSSGAAFAQQAEGPWMVRVRAVNLDSANKDSTGLGLSINNKWMPELDVSYFFTPNIAAELVLTYPQKHDLRANGLGQIGSLKHLPPTLLAQYHFTNFGAFKPYVGAGVNYTRFSSVSFDPAVQAALNPSIKKNSFGGALQIGFDYALDKNWSLNFDVKKVFIETDVSSAGTKVGTFKVNPVLVGVGLGYRF</sequence>
<evidence type="ECO:0000256" key="2">
    <source>
        <dbReference type="SAM" id="SignalP"/>
    </source>
</evidence>
<dbReference type="AlphaFoldDB" id="A0A7T2VZL2"/>
<dbReference type="GO" id="GO:0009279">
    <property type="term" value="C:cell outer membrane"/>
    <property type="evidence" value="ECO:0007669"/>
    <property type="project" value="UniProtKB-SubCell"/>
</dbReference>
<dbReference type="InterPro" id="IPR011250">
    <property type="entry name" value="OMP/PagP_B-barrel"/>
</dbReference>
<evidence type="ECO:0000313" key="4">
    <source>
        <dbReference type="Proteomes" id="UP000594778"/>
    </source>
</evidence>
<dbReference type="EMBL" id="CP065668">
    <property type="protein sequence ID" value="QPS08382.1"/>
    <property type="molecule type" value="Genomic_DNA"/>
</dbReference>
<dbReference type="PANTHER" id="PTHR36920">
    <property type="match status" value="1"/>
</dbReference>
<dbReference type="Gene3D" id="2.40.160.20">
    <property type="match status" value="1"/>
</dbReference>
<organism evidence="3 4">
    <name type="scientific">Delftia acidovorans</name>
    <name type="common">Pseudomonas acidovorans</name>
    <name type="synonym">Comamonas acidovorans</name>
    <dbReference type="NCBI Taxonomy" id="80866"/>
    <lineage>
        <taxon>Bacteria</taxon>
        <taxon>Pseudomonadati</taxon>
        <taxon>Pseudomonadota</taxon>
        <taxon>Betaproteobacteria</taxon>
        <taxon>Burkholderiales</taxon>
        <taxon>Comamonadaceae</taxon>
        <taxon>Delftia</taxon>
    </lineage>
</organism>
<dbReference type="SUPFAM" id="SSF56925">
    <property type="entry name" value="OMPA-like"/>
    <property type="match status" value="1"/>
</dbReference>
<comment type="subcellular location">
    <subcellularLocation>
        <location evidence="1">Cell outer membrane</location>
    </subcellularLocation>
</comment>
<proteinExistence type="predicted"/>
<dbReference type="PANTHER" id="PTHR36920:SF1">
    <property type="entry name" value="OUTER MEMBRANE PROTEIN W"/>
    <property type="match status" value="1"/>
</dbReference>
<dbReference type="OMA" id="PWMIRLR"/>
<feature type="chain" id="PRO_5033002208" evidence="2">
    <location>
        <begin position="22"/>
        <end position="204"/>
    </location>
</feature>
<evidence type="ECO:0000313" key="3">
    <source>
        <dbReference type="EMBL" id="QPS08382.1"/>
    </source>
</evidence>
<dbReference type="RefSeq" id="WP_012206635.1">
    <property type="nucleotide sequence ID" value="NZ_CANENH010000022.1"/>
</dbReference>
<dbReference type="GeneID" id="24114855"/>
<gene>
    <name evidence="3" type="ORF">I6G66_29740</name>
</gene>